<dbReference type="PROSITE" id="PS51846">
    <property type="entry name" value="CNNM"/>
    <property type="match status" value="1"/>
</dbReference>
<feature type="transmembrane region" description="Helical" evidence="9">
    <location>
        <begin position="130"/>
        <end position="153"/>
    </location>
</feature>
<evidence type="ECO:0000256" key="2">
    <source>
        <dbReference type="ARBA" id="ARBA00022692"/>
    </source>
</evidence>
<reference evidence="12" key="1">
    <citation type="submission" date="2021-01" db="EMBL/GenBank/DDBJ databases">
        <title>Fulvivirga kasyanovii gen. nov., sp nov., a novel member of the phylum Bacteroidetes isolated from seawater in a mussel farm.</title>
        <authorList>
            <person name="Zhao L.-H."/>
            <person name="Wang Z.-J."/>
        </authorList>
    </citation>
    <scope>NUCLEOTIDE SEQUENCE</scope>
    <source>
        <strain evidence="12">2943</strain>
    </source>
</reference>
<keyword evidence="5 7" id="KW-0129">CBS domain</keyword>
<organism evidence="12 13">
    <name type="scientific">Fulvivirga sediminis</name>
    <dbReference type="NCBI Taxonomy" id="2803949"/>
    <lineage>
        <taxon>Bacteria</taxon>
        <taxon>Pseudomonadati</taxon>
        <taxon>Bacteroidota</taxon>
        <taxon>Cytophagia</taxon>
        <taxon>Cytophagales</taxon>
        <taxon>Fulvivirgaceae</taxon>
        <taxon>Fulvivirga</taxon>
    </lineage>
</organism>
<dbReference type="CDD" id="cd04590">
    <property type="entry name" value="CBS_pair_CorC_HlyC_assoc"/>
    <property type="match status" value="1"/>
</dbReference>
<evidence type="ECO:0000256" key="7">
    <source>
        <dbReference type="PROSITE-ProRule" id="PRU00703"/>
    </source>
</evidence>
<evidence type="ECO:0000313" key="12">
    <source>
        <dbReference type="EMBL" id="MBL3657018.1"/>
    </source>
</evidence>
<dbReference type="Pfam" id="PF00571">
    <property type="entry name" value="CBS"/>
    <property type="match status" value="1"/>
</dbReference>
<accession>A0A937FAP5</accession>
<keyword evidence="4 8" id="KW-1133">Transmembrane helix</keyword>
<dbReference type="Gene3D" id="3.10.580.10">
    <property type="entry name" value="CBS-domain"/>
    <property type="match status" value="1"/>
</dbReference>
<feature type="transmembrane region" description="Helical" evidence="9">
    <location>
        <begin position="97"/>
        <end position="118"/>
    </location>
</feature>
<dbReference type="GO" id="GO:0005886">
    <property type="term" value="C:plasma membrane"/>
    <property type="evidence" value="ECO:0007669"/>
    <property type="project" value="TreeGrafter"/>
</dbReference>
<dbReference type="Proteomes" id="UP000659388">
    <property type="component" value="Unassembled WGS sequence"/>
</dbReference>
<dbReference type="RefSeq" id="WP_202244812.1">
    <property type="nucleotide sequence ID" value="NZ_JAESIY010000006.1"/>
</dbReference>
<gene>
    <name evidence="12" type="ORF">JL102_12800</name>
</gene>
<evidence type="ECO:0000313" key="13">
    <source>
        <dbReference type="Proteomes" id="UP000659388"/>
    </source>
</evidence>
<protein>
    <submittedName>
        <fullName evidence="12">HlyC/CorC family transporter</fullName>
    </submittedName>
</protein>
<dbReference type="InterPro" id="IPR016169">
    <property type="entry name" value="FAD-bd_PCMH_sub2"/>
</dbReference>
<dbReference type="InterPro" id="IPR046342">
    <property type="entry name" value="CBS_dom_sf"/>
</dbReference>
<dbReference type="SUPFAM" id="SSF54631">
    <property type="entry name" value="CBS-domain pair"/>
    <property type="match status" value="1"/>
</dbReference>
<dbReference type="GO" id="GO:0050660">
    <property type="term" value="F:flavin adenine dinucleotide binding"/>
    <property type="evidence" value="ECO:0007669"/>
    <property type="project" value="InterPro"/>
</dbReference>
<comment type="subcellular location">
    <subcellularLocation>
        <location evidence="1">Membrane</location>
        <topology evidence="1">Multi-pass membrane protein</topology>
    </subcellularLocation>
</comment>
<evidence type="ECO:0000256" key="1">
    <source>
        <dbReference type="ARBA" id="ARBA00004141"/>
    </source>
</evidence>
<dbReference type="PROSITE" id="PS51371">
    <property type="entry name" value="CBS"/>
    <property type="match status" value="1"/>
</dbReference>
<keyword evidence="3" id="KW-0677">Repeat</keyword>
<dbReference type="InterPro" id="IPR005170">
    <property type="entry name" value="Transptr-assoc_dom"/>
</dbReference>
<evidence type="ECO:0000256" key="4">
    <source>
        <dbReference type="ARBA" id="ARBA00022989"/>
    </source>
</evidence>
<dbReference type="SMART" id="SM01091">
    <property type="entry name" value="CorC_HlyC"/>
    <property type="match status" value="1"/>
</dbReference>
<dbReference type="Pfam" id="PF01595">
    <property type="entry name" value="CNNM"/>
    <property type="match status" value="1"/>
</dbReference>
<evidence type="ECO:0000259" key="11">
    <source>
        <dbReference type="PROSITE" id="PS51846"/>
    </source>
</evidence>
<feature type="transmembrane region" description="Helical" evidence="9">
    <location>
        <begin position="6"/>
        <end position="29"/>
    </location>
</feature>
<evidence type="ECO:0000256" key="3">
    <source>
        <dbReference type="ARBA" id="ARBA00022737"/>
    </source>
</evidence>
<comment type="caution">
    <text evidence="12">The sequence shown here is derived from an EMBL/GenBank/DDBJ whole genome shotgun (WGS) entry which is preliminary data.</text>
</comment>
<evidence type="ECO:0000256" key="6">
    <source>
        <dbReference type="ARBA" id="ARBA00023136"/>
    </source>
</evidence>
<dbReference type="EMBL" id="JAESIY010000006">
    <property type="protein sequence ID" value="MBL3657018.1"/>
    <property type="molecule type" value="Genomic_DNA"/>
</dbReference>
<keyword evidence="6 8" id="KW-0472">Membrane</keyword>
<keyword evidence="13" id="KW-1185">Reference proteome</keyword>
<dbReference type="Pfam" id="PF03471">
    <property type="entry name" value="CorC_HlyC"/>
    <property type="match status" value="1"/>
</dbReference>
<dbReference type="InterPro" id="IPR000644">
    <property type="entry name" value="CBS_dom"/>
</dbReference>
<keyword evidence="2 8" id="KW-0812">Transmembrane</keyword>
<dbReference type="InterPro" id="IPR044751">
    <property type="entry name" value="Ion_transp-like_CBS"/>
</dbReference>
<dbReference type="SUPFAM" id="SSF56176">
    <property type="entry name" value="FAD-binding/transporter-associated domain-like"/>
    <property type="match status" value="1"/>
</dbReference>
<name>A0A937FAP5_9BACT</name>
<dbReference type="InterPro" id="IPR002550">
    <property type="entry name" value="CNNM"/>
</dbReference>
<evidence type="ECO:0000256" key="9">
    <source>
        <dbReference type="SAM" id="Phobius"/>
    </source>
</evidence>
<evidence type="ECO:0000256" key="5">
    <source>
        <dbReference type="ARBA" id="ARBA00023122"/>
    </source>
</evidence>
<sequence>MDLSVLIPIALTLLFSAFFSGIEIAFVSADKLHIELQGKKGYRTGKILGKFLNNSSRFIGTTLIGNTIALVIYGIFMAKLLDPFIREALPEVIYNELSVLIVQTVASTLIVLLTAEFLPKSIFLINPNWMLTIFAFPMYIIYWIMGPVVWAIVSLSKVIITKVMGLEYSEDRPAFRLTDLDNYIKNTILSDEDTNVEVDTKIFNNALEFKNIRIRECMIPRTEIIAVDIEDELADLKKAFIDSGHSKILVYEDSIDNVIGYCHSLELFKKPKNIKDILTPILIVPETMLANELMIQFINERKSLALVVDEFGGTSGIVSIEDIIEEIFGEIQDEHDDEDWVEQQLDENNYLLSARHEIDYLNDKYEWNLPTGDYETLGGLILSITEDLPQPGDSVTLSPFNFSIQSTNDIRIEIVKLTLDIKDSENK</sequence>
<feature type="transmembrane region" description="Helical" evidence="9">
    <location>
        <begin position="58"/>
        <end position="77"/>
    </location>
</feature>
<dbReference type="AlphaFoldDB" id="A0A937FAP5"/>
<evidence type="ECO:0000259" key="10">
    <source>
        <dbReference type="PROSITE" id="PS51371"/>
    </source>
</evidence>
<dbReference type="PANTHER" id="PTHR22777">
    <property type="entry name" value="HEMOLYSIN-RELATED"/>
    <property type="match status" value="1"/>
</dbReference>
<evidence type="ECO:0000256" key="8">
    <source>
        <dbReference type="PROSITE-ProRule" id="PRU01193"/>
    </source>
</evidence>
<dbReference type="Gene3D" id="3.30.465.10">
    <property type="match status" value="1"/>
</dbReference>
<feature type="domain" description="CBS" evidence="10">
    <location>
        <begin position="277"/>
        <end position="334"/>
    </location>
</feature>
<dbReference type="PANTHER" id="PTHR22777:SF17">
    <property type="entry name" value="UPF0053 PROTEIN SLL0260"/>
    <property type="match status" value="1"/>
</dbReference>
<proteinExistence type="predicted"/>
<feature type="domain" description="CNNM transmembrane" evidence="11">
    <location>
        <begin position="1"/>
        <end position="198"/>
    </location>
</feature>
<dbReference type="InterPro" id="IPR036318">
    <property type="entry name" value="FAD-bd_PCMH-like_sf"/>
</dbReference>